<feature type="chain" id="PRO_5036802877" evidence="1">
    <location>
        <begin position="28"/>
        <end position="103"/>
    </location>
</feature>
<dbReference type="AlphaFoldDB" id="A0A967EZB5"/>
<feature type="signal peptide" evidence="1">
    <location>
        <begin position="1"/>
        <end position="27"/>
    </location>
</feature>
<name>A0A967EZB5_9PROT</name>
<gene>
    <name evidence="2" type="ORF">HBA54_16315</name>
</gene>
<sequence>MLRPKTRLLTFLAALLAVPSYPALLSAQGLEEEWGPVLSEQMLVEHDCEVAFFSQVAVREVNGDVIVIAKVHCTDQRSFDAYRPGSFDPFQVSPCENPANRVC</sequence>
<evidence type="ECO:0000256" key="1">
    <source>
        <dbReference type="SAM" id="SignalP"/>
    </source>
</evidence>
<organism evidence="2 3">
    <name type="scientific">Pelagibius litoralis</name>
    <dbReference type="NCBI Taxonomy" id="374515"/>
    <lineage>
        <taxon>Bacteria</taxon>
        <taxon>Pseudomonadati</taxon>
        <taxon>Pseudomonadota</taxon>
        <taxon>Alphaproteobacteria</taxon>
        <taxon>Rhodospirillales</taxon>
        <taxon>Rhodovibrionaceae</taxon>
        <taxon>Pelagibius</taxon>
    </lineage>
</organism>
<accession>A0A967EZB5</accession>
<comment type="caution">
    <text evidence="2">The sequence shown here is derived from an EMBL/GenBank/DDBJ whole genome shotgun (WGS) entry which is preliminary data.</text>
</comment>
<protein>
    <submittedName>
        <fullName evidence="2">Uncharacterized protein</fullName>
    </submittedName>
</protein>
<dbReference type="Proteomes" id="UP000761264">
    <property type="component" value="Unassembled WGS sequence"/>
</dbReference>
<keyword evidence="1" id="KW-0732">Signal</keyword>
<keyword evidence="3" id="KW-1185">Reference proteome</keyword>
<dbReference type="RefSeq" id="WP_167226501.1">
    <property type="nucleotide sequence ID" value="NZ_JAAQPH010000012.1"/>
</dbReference>
<evidence type="ECO:0000313" key="2">
    <source>
        <dbReference type="EMBL" id="NIA70172.1"/>
    </source>
</evidence>
<evidence type="ECO:0000313" key="3">
    <source>
        <dbReference type="Proteomes" id="UP000761264"/>
    </source>
</evidence>
<dbReference type="EMBL" id="JAAQPH010000012">
    <property type="protein sequence ID" value="NIA70172.1"/>
    <property type="molecule type" value="Genomic_DNA"/>
</dbReference>
<proteinExistence type="predicted"/>
<reference evidence="2" key="1">
    <citation type="submission" date="2020-03" db="EMBL/GenBank/DDBJ databases">
        <title>Genome of Pelagibius litoralis DSM 21314T.</title>
        <authorList>
            <person name="Wang G."/>
        </authorList>
    </citation>
    <scope>NUCLEOTIDE SEQUENCE</scope>
    <source>
        <strain evidence="2">DSM 21314</strain>
    </source>
</reference>